<feature type="region of interest" description="Disordered" evidence="1">
    <location>
        <begin position="98"/>
        <end position="135"/>
    </location>
</feature>
<feature type="region of interest" description="Disordered" evidence="1">
    <location>
        <begin position="159"/>
        <end position="184"/>
    </location>
</feature>
<comment type="caution">
    <text evidence="3">The sequence shown here is derived from an EMBL/GenBank/DDBJ whole genome shotgun (WGS) entry which is preliminary data.</text>
</comment>
<accession>A0ABR1YVM2</accession>
<sequence>MSSSPNSSSESSSTTKFFLLSFCGAVDTVCAGLLVFRSYWVMAVSKSSSKSSPSPRPNSSSLSANIWPFFSPSAEPRGCCSCCPESTGTFRDGCSEFPSRPGTVNPVDSTAASSNSSSISSPNSDESDGSASSFGPASVSASMVLDWDVPALSWMGARRCKGEPGASSPNPTAPGSGDELEGPASELWVGCSARLF</sequence>
<organism evidence="3 4">
    <name type="scientific">Phyllosticta capitalensis</name>
    <dbReference type="NCBI Taxonomy" id="121624"/>
    <lineage>
        <taxon>Eukaryota</taxon>
        <taxon>Fungi</taxon>
        <taxon>Dikarya</taxon>
        <taxon>Ascomycota</taxon>
        <taxon>Pezizomycotina</taxon>
        <taxon>Dothideomycetes</taxon>
        <taxon>Dothideomycetes incertae sedis</taxon>
        <taxon>Botryosphaeriales</taxon>
        <taxon>Phyllostictaceae</taxon>
        <taxon>Phyllosticta</taxon>
    </lineage>
</organism>
<evidence type="ECO:0000313" key="4">
    <source>
        <dbReference type="Proteomes" id="UP001492380"/>
    </source>
</evidence>
<gene>
    <name evidence="3" type="ORF">HDK90DRAFT_172402</name>
</gene>
<proteinExistence type="predicted"/>
<evidence type="ECO:0000313" key="3">
    <source>
        <dbReference type="EMBL" id="KAK8240083.1"/>
    </source>
</evidence>
<keyword evidence="2" id="KW-1133">Transmembrane helix</keyword>
<keyword evidence="2" id="KW-0812">Transmembrane</keyword>
<reference evidence="3 4" key="1">
    <citation type="submission" date="2024-04" db="EMBL/GenBank/DDBJ databases">
        <title>Phyllosticta paracitricarpa is synonymous to the EU quarantine fungus P. citricarpa based on phylogenomic analyses.</title>
        <authorList>
            <consortium name="Lawrence Berkeley National Laboratory"/>
            <person name="Van Ingen-Buijs V.A."/>
            <person name="Van Westerhoven A.C."/>
            <person name="Haridas S."/>
            <person name="Skiadas P."/>
            <person name="Martin F."/>
            <person name="Groenewald J.Z."/>
            <person name="Crous P.W."/>
            <person name="Seidl M.F."/>
        </authorList>
    </citation>
    <scope>NUCLEOTIDE SEQUENCE [LARGE SCALE GENOMIC DNA]</scope>
    <source>
        <strain evidence="3 4">CBS 123374</strain>
    </source>
</reference>
<feature type="compositionally biased region" description="Low complexity" evidence="1">
    <location>
        <begin position="108"/>
        <end position="133"/>
    </location>
</feature>
<keyword evidence="4" id="KW-1185">Reference proteome</keyword>
<evidence type="ECO:0000256" key="2">
    <source>
        <dbReference type="SAM" id="Phobius"/>
    </source>
</evidence>
<protein>
    <recommendedName>
        <fullName evidence="5">Secreted protein</fullName>
    </recommendedName>
</protein>
<dbReference type="Proteomes" id="UP001492380">
    <property type="component" value="Unassembled WGS sequence"/>
</dbReference>
<evidence type="ECO:0008006" key="5">
    <source>
        <dbReference type="Google" id="ProtNLM"/>
    </source>
</evidence>
<keyword evidence="2" id="KW-0472">Membrane</keyword>
<feature type="transmembrane region" description="Helical" evidence="2">
    <location>
        <begin position="17"/>
        <end position="40"/>
    </location>
</feature>
<name>A0ABR1YVM2_9PEZI</name>
<dbReference type="EMBL" id="JBBWRZ010000003">
    <property type="protein sequence ID" value="KAK8240083.1"/>
    <property type="molecule type" value="Genomic_DNA"/>
</dbReference>
<evidence type="ECO:0000256" key="1">
    <source>
        <dbReference type="SAM" id="MobiDB-lite"/>
    </source>
</evidence>